<accession>A0A5P2FZT7</accession>
<comment type="cofactor">
    <cofactor evidence="1">
        <name>Mg(2+)</name>
        <dbReference type="ChEBI" id="CHEBI:18420"/>
    </cofactor>
</comment>
<evidence type="ECO:0000259" key="4">
    <source>
        <dbReference type="PROSITE" id="PS51462"/>
    </source>
</evidence>
<protein>
    <submittedName>
        <fullName evidence="5">NUDIX domain-containing protein</fullName>
    </submittedName>
</protein>
<dbReference type="SUPFAM" id="SSF55811">
    <property type="entry name" value="Nudix"/>
    <property type="match status" value="1"/>
</dbReference>
<feature type="domain" description="Nudix hydrolase" evidence="4">
    <location>
        <begin position="1"/>
        <end position="129"/>
    </location>
</feature>
<proteinExistence type="inferred from homology"/>
<evidence type="ECO:0000313" key="5">
    <source>
        <dbReference type="EMBL" id="QES89046.1"/>
    </source>
</evidence>
<dbReference type="CDD" id="cd04690">
    <property type="entry name" value="NUDIX_Hydrolase"/>
    <property type="match status" value="1"/>
</dbReference>
<dbReference type="PANTHER" id="PTHR43046:SF2">
    <property type="entry name" value="8-OXO-DGTP DIPHOSPHATASE-RELATED"/>
    <property type="match status" value="1"/>
</dbReference>
<comment type="similarity">
    <text evidence="3">Belongs to the Nudix hydrolase family.</text>
</comment>
<reference evidence="5 6" key="1">
    <citation type="submission" date="2019-09" db="EMBL/GenBank/DDBJ databases">
        <title>Complete genome sequence of Arachidicoccus sp. B3-10 isolated from apple orchard soil.</title>
        <authorList>
            <person name="Kim H.S."/>
            <person name="Han K.-I."/>
            <person name="Suh M.K."/>
            <person name="Lee K.C."/>
            <person name="Eom M.K."/>
            <person name="Kim J.-S."/>
            <person name="Kang S.W."/>
            <person name="Sin Y."/>
            <person name="Lee J.-S."/>
        </authorList>
    </citation>
    <scope>NUCLEOTIDE SEQUENCE [LARGE SCALE GENOMIC DNA]</scope>
    <source>
        <strain evidence="5 6">B3-10</strain>
    </source>
</reference>
<evidence type="ECO:0000256" key="1">
    <source>
        <dbReference type="ARBA" id="ARBA00001946"/>
    </source>
</evidence>
<evidence type="ECO:0000313" key="6">
    <source>
        <dbReference type="Proteomes" id="UP000292424"/>
    </source>
</evidence>
<keyword evidence="6" id="KW-1185">Reference proteome</keyword>
<dbReference type="InterPro" id="IPR020084">
    <property type="entry name" value="NUDIX_hydrolase_CS"/>
</dbReference>
<dbReference type="PROSITE" id="PS00893">
    <property type="entry name" value="NUDIX_BOX"/>
    <property type="match status" value="1"/>
</dbReference>
<evidence type="ECO:0000256" key="2">
    <source>
        <dbReference type="ARBA" id="ARBA00022801"/>
    </source>
</evidence>
<dbReference type="RefSeq" id="WP_131329992.1">
    <property type="nucleotide sequence ID" value="NZ_CP044016.1"/>
</dbReference>
<dbReference type="InterPro" id="IPR015797">
    <property type="entry name" value="NUDIX_hydrolase-like_dom_sf"/>
</dbReference>
<name>A0A5P2FZT7_9BACT</name>
<dbReference type="Pfam" id="PF00293">
    <property type="entry name" value="NUDIX"/>
    <property type="match status" value="1"/>
</dbReference>
<dbReference type="PANTHER" id="PTHR43046">
    <property type="entry name" value="GDP-MANNOSE MANNOSYL HYDROLASE"/>
    <property type="match status" value="1"/>
</dbReference>
<evidence type="ECO:0000256" key="3">
    <source>
        <dbReference type="RuleBase" id="RU003476"/>
    </source>
</evidence>
<gene>
    <name evidence="5" type="ORF">E0W69_010375</name>
</gene>
<dbReference type="OrthoDB" id="3532303at2"/>
<dbReference type="AlphaFoldDB" id="A0A5P2FZT7"/>
<dbReference type="GO" id="GO:0016787">
    <property type="term" value="F:hydrolase activity"/>
    <property type="evidence" value="ECO:0007669"/>
    <property type="project" value="UniProtKB-KW"/>
</dbReference>
<dbReference type="PROSITE" id="PS51462">
    <property type="entry name" value="NUDIX"/>
    <property type="match status" value="1"/>
</dbReference>
<keyword evidence="2 3" id="KW-0378">Hydrolase</keyword>
<dbReference type="PRINTS" id="PR00502">
    <property type="entry name" value="NUDIXFAMILY"/>
</dbReference>
<dbReference type="EMBL" id="CP044016">
    <property type="protein sequence ID" value="QES89046.1"/>
    <property type="molecule type" value="Genomic_DNA"/>
</dbReference>
<dbReference type="Proteomes" id="UP000292424">
    <property type="component" value="Chromosome"/>
</dbReference>
<dbReference type="KEGG" id="arac:E0W69_010375"/>
<dbReference type="InterPro" id="IPR000086">
    <property type="entry name" value="NUDIX_hydrolase_dom"/>
</dbReference>
<dbReference type="Gene3D" id="3.90.79.10">
    <property type="entry name" value="Nucleoside Triphosphate Pyrophosphohydrolase"/>
    <property type="match status" value="1"/>
</dbReference>
<organism evidence="5 6">
    <name type="scientific">Rhizosphaericola mali</name>
    <dbReference type="NCBI Taxonomy" id="2545455"/>
    <lineage>
        <taxon>Bacteria</taxon>
        <taxon>Pseudomonadati</taxon>
        <taxon>Bacteroidota</taxon>
        <taxon>Chitinophagia</taxon>
        <taxon>Chitinophagales</taxon>
        <taxon>Chitinophagaceae</taxon>
        <taxon>Rhizosphaericola</taxon>
    </lineage>
</organism>
<dbReference type="InterPro" id="IPR020476">
    <property type="entry name" value="Nudix_hydrolase"/>
</dbReference>
<sequence>MKILPTVALISVKEGKLLLAFSKNKNAWYLPGGKLDEGETPEDGLIREIKEELNFDLDKSQLRYFGHISAWAYGEAKDIRMEQECFEYDLSMEIQPSHEILDAKYFSKEEYLLQSAQVEGVLIAFEMLNEK</sequence>